<evidence type="ECO:0000313" key="2">
    <source>
        <dbReference type="Proteomes" id="UP001233999"/>
    </source>
</evidence>
<dbReference type="AlphaFoldDB" id="A0AAD7ZGA3"/>
<reference evidence="1" key="2">
    <citation type="submission" date="2023-05" db="EMBL/GenBank/DDBJ databases">
        <authorList>
            <person name="Fouks B."/>
        </authorList>
    </citation>
    <scope>NUCLEOTIDE SEQUENCE</scope>
    <source>
        <strain evidence="1">Stay&amp;Tobe</strain>
        <tissue evidence="1">Testes</tissue>
    </source>
</reference>
<name>A0AAD7ZGA3_DIPPU</name>
<organism evidence="1 2">
    <name type="scientific">Diploptera punctata</name>
    <name type="common">Pacific beetle cockroach</name>
    <dbReference type="NCBI Taxonomy" id="6984"/>
    <lineage>
        <taxon>Eukaryota</taxon>
        <taxon>Metazoa</taxon>
        <taxon>Ecdysozoa</taxon>
        <taxon>Arthropoda</taxon>
        <taxon>Hexapoda</taxon>
        <taxon>Insecta</taxon>
        <taxon>Pterygota</taxon>
        <taxon>Neoptera</taxon>
        <taxon>Polyneoptera</taxon>
        <taxon>Dictyoptera</taxon>
        <taxon>Blattodea</taxon>
        <taxon>Blaberoidea</taxon>
        <taxon>Blaberidae</taxon>
        <taxon>Diplopterinae</taxon>
        <taxon>Diploptera</taxon>
    </lineage>
</organism>
<keyword evidence="2" id="KW-1185">Reference proteome</keyword>
<feature type="non-terminal residue" evidence="1">
    <location>
        <position position="53"/>
    </location>
</feature>
<reference evidence="1" key="1">
    <citation type="journal article" date="2023" name="IScience">
        <title>Live-bearing cockroach genome reveals convergent evolutionary mechanisms linked to viviparity in insects and beyond.</title>
        <authorList>
            <person name="Fouks B."/>
            <person name="Harrison M.C."/>
            <person name="Mikhailova A.A."/>
            <person name="Marchal E."/>
            <person name="English S."/>
            <person name="Carruthers M."/>
            <person name="Jennings E.C."/>
            <person name="Chiamaka E.L."/>
            <person name="Frigard R.A."/>
            <person name="Pippel M."/>
            <person name="Attardo G.M."/>
            <person name="Benoit J.B."/>
            <person name="Bornberg-Bauer E."/>
            <person name="Tobe S.S."/>
        </authorList>
    </citation>
    <scope>NUCLEOTIDE SEQUENCE</scope>
    <source>
        <strain evidence="1">Stay&amp;Tobe</strain>
    </source>
</reference>
<evidence type="ECO:0000313" key="1">
    <source>
        <dbReference type="EMBL" id="KAJ9579428.1"/>
    </source>
</evidence>
<sequence length="53" mass="6285">MIRLRLLLPVCLKCVRPFISLPTIRIERSKICGFKTRPRYDPFQDLWLQNPAA</sequence>
<protein>
    <submittedName>
        <fullName evidence="1">Uncharacterized protein</fullName>
    </submittedName>
</protein>
<dbReference type="EMBL" id="JASPKZ010008424">
    <property type="protein sequence ID" value="KAJ9579428.1"/>
    <property type="molecule type" value="Genomic_DNA"/>
</dbReference>
<proteinExistence type="predicted"/>
<comment type="caution">
    <text evidence="1">The sequence shown here is derived from an EMBL/GenBank/DDBJ whole genome shotgun (WGS) entry which is preliminary data.</text>
</comment>
<feature type="non-terminal residue" evidence="1">
    <location>
        <position position="1"/>
    </location>
</feature>
<accession>A0AAD7ZGA3</accession>
<gene>
    <name evidence="1" type="ORF">L9F63_024468</name>
</gene>
<dbReference type="Proteomes" id="UP001233999">
    <property type="component" value="Unassembled WGS sequence"/>
</dbReference>